<organism evidence="1 2">
    <name type="scientific">Tenacibaculum caenipelagi</name>
    <dbReference type="NCBI Taxonomy" id="1325435"/>
    <lineage>
        <taxon>Bacteria</taxon>
        <taxon>Pseudomonadati</taxon>
        <taxon>Bacteroidota</taxon>
        <taxon>Flavobacteriia</taxon>
        <taxon>Flavobacteriales</taxon>
        <taxon>Flavobacteriaceae</taxon>
        <taxon>Tenacibaculum</taxon>
    </lineage>
</organism>
<evidence type="ECO:0000313" key="2">
    <source>
        <dbReference type="Proteomes" id="UP000295390"/>
    </source>
</evidence>
<dbReference type="EMBL" id="SNYH01000003">
    <property type="protein sequence ID" value="TDQ27907.1"/>
    <property type="molecule type" value="Genomic_DNA"/>
</dbReference>
<comment type="caution">
    <text evidence="1">The sequence shown here is derived from an EMBL/GenBank/DDBJ whole genome shotgun (WGS) entry which is preliminary data.</text>
</comment>
<gene>
    <name evidence="1" type="ORF">DFQ07_1764</name>
</gene>
<keyword evidence="2" id="KW-1185">Reference proteome</keyword>
<name>A0A4R6TDT1_9FLAO</name>
<proteinExistence type="predicted"/>
<accession>A0A4R6TDT1</accession>
<evidence type="ECO:0000313" key="1">
    <source>
        <dbReference type="EMBL" id="TDQ27907.1"/>
    </source>
</evidence>
<dbReference type="Proteomes" id="UP000295390">
    <property type="component" value="Unassembled WGS sequence"/>
</dbReference>
<reference evidence="1 2" key="1">
    <citation type="submission" date="2019-03" db="EMBL/GenBank/DDBJ databases">
        <title>Genomic Encyclopedia of Type Strains, Phase III (KMG-III): the genomes of soil and plant-associated and newly described type strains.</title>
        <authorList>
            <person name="Whitman W."/>
        </authorList>
    </citation>
    <scope>NUCLEOTIDE SEQUENCE [LARGE SCALE GENOMIC DNA]</scope>
    <source>
        <strain evidence="1 2">CECT 8283</strain>
    </source>
</reference>
<sequence length="58" mass="6506">MSFRAIARNLMKLTAPKVKISPFGRNDTSVVVIANAVKQSVSREKDSHVVITPRYDVY</sequence>
<protein>
    <submittedName>
        <fullName evidence="1">Uncharacterized protein</fullName>
    </submittedName>
</protein>
<dbReference type="AlphaFoldDB" id="A0A4R6TDT1"/>